<reference evidence="2" key="1">
    <citation type="submission" date="2023-02" db="EMBL/GenBank/DDBJ databases">
        <authorList>
            <person name="Palmer J.M."/>
        </authorList>
    </citation>
    <scope>NUCLEOTIDE SEQUENCE</scope>
    <source>
        <strain evidence="2">FW57</strain>
    </source>
</reference>
<name>A0AAD4F3I7_9PEZI</name>
<evidence type="ECO:0008006" key="4">
    <source>
        <dbReference type="Google" id="ProtNLM"/>
    </source>
</evidence>
<protein>
    <recommendedName>
        <fullName evidence="4">Protein kinase domain-containing protein</fullName>
    </recommendedName>
</protein>
<proteinExistence type="predicted"/>
<feature type="compositionally biased region" description="Basic residues" evidence="1">
    <location>
        <begin position="579"/>
        <end position="588"/>
    </location>
</feature>
<accession>A0AAD4F3I7</accession>
<evidence type="ECO:0000256" key="1">
    <source>
        <dbReference type="SAM" id="MobiDB-lite"/>
    </source>
</evidence>
<dbReference type="SUPFAM" id="SSF56112">
    <property type="entry name" value="Protein kinase-like (PK-like)"/>
    <property type="match status" value="1"/>
</dbReference>
<feature type="region of interest" description="Disordered" evidence="1">
    <location>
        <begin position="499"/>
        <end position="518"/>
    </location>
</feature>
<feature type="region of interest" description="Disordered" evidence="1">
    <location>
        <begin position="561"/>
        <end position="588"/>
    </location>
</feature>
<keyword evidence="3" id="KW-1185">Reference proteome</keyword>
<comment type="caution">
    <text evidence="2">The sequence shown here is derived from an EMBL/GenBank/DDBJ whole genome shotgun (WGS) entry which is preliminary data.</text>
</comment>
<evidence type="ECO:0000313" key="3">
    <source>
        <dbReference type="Proteomes" id="UP001197093"/>
    </source>
</evidence>
<dbReference type="InterPro" id="IPR011009">
    <property type="entry name" value="Kinase-like_dom_sf"/>
</dbReference>
<gene>
    <name evidence="2" type="ORF">NEMBOFW57_002056</name>
</gene>
<feature type="region of interest" description="Disordered" evidence="1">
    <location>
        <begin position="396"/>
        <end position="426"/>
    </location>
</feature>
<dbReference type="AlphaFoldDB" id="A0AAD4F3I7"/>
<organism evidence="2 3">
    <name type="scientific">Staphylotrichum longicolle</name>
    <dbReference type="NCBI Taxonomy" id="669026"/>
    <lineage>
        <taxon>Eukaryota</taxon>
        <taxon>Fungi</taxon>
        <taxon>Dikarya</taxon>
        <taxon>Ascomycota</taxon>
        <taxon>Pezizomycotina</taxon>
        <taxon>Sordariomycetes</taxon>
        <taxon>Sordariomycetidae</taxon>
        <taxon>Sordariales</taxon>
        <taxon>Chaetomiaceae</taxon>
        <taxon>Staphylotrichum</taxon>
    </lineage>
</organism>
<evidence type="ECO:0000313" key="2">
    <source>
        <dbReference type="EMBL" id="KAG7292025.1"/>
    </source>
</evidence>
<sequence length="588" mass="66284">MEPQHNRAKRQERYAYMFKSGRRRFLFVRNFGAGVESVAQLVQDVETGENLIRKVTGSRPTQVFPFIKPFRPKKPNEVVMIDTIFRDFPAASRHTAYICNFYAHEYIKSQATDPSGYAKYHSISYWKLCNGRSVRSRWLTGDVVPPIVAVARMVADVLGTLQYLYTAGKKPVYHHDIHLGNVWMSWSAHRELPTFYLGDFADASFAGQHYYSEESMAEPVNDLHKFWCNLGHVISKIGESRGYDNPGTKALRRLANDMGNVVGEREQGDDSDPPPDLTPLIQHALHLVESFGEGGIADETQTPAYINFVNEEREKAFEVDKAKPWVVGSIQEALHPAQIVGSQSVPMAVHGPWYLVKASDDGRGWVRVEPKGVTHHRPNRTHVAEEDLSRTVKPPTFVPFLEPESSNGRRLKQDESESFELSSDYRTAKTTPSLVAASPDPPSPKLSHFLSWTAGDENIQFQEAHSEGVPRTSPASSYHEGDDDKFETRQLRSDQFGSRPIALHTGGNQTPGEHHPKTSERVTGEALENKMTKWHALVHEDGCECSETVWTRDLEDALVGKRERSVPRDQLVLSNPQPPRKKARPNSK</sequence>
<feature type="region of interest" description="Disordered" evidence="1">
    <location>
        <begin position="464"/>
        <end position="484"/>
    </location>
</feature>
<dbReference type="Proteomes" id="UP001197093">
    <property type="component" value="Unassembled WGS sequence"/>
</dbReference>
<dbReference type="EMBL" id="JAHCVI010000001">
    <property type="protein sequence ID" value="KAG7292025.1"/>
    <property type="molecule type" value="Genomic_DNA"/>
</dbReference>